<organism evidence="1 2">
    <name type="scientific">Mucilaginibacter polytrichastri</name>
    <dbReference type="NCBI Taxonomy" id="1302689"/>
    <lineage>
        <taxon>Bacteria</taxon>
        <taxon>Pseudomonadati</taxon>
        <taxon>Bacteroidota</taxon>
        <taxon>Sphingobacteriia</taxon>
        <taxon>Sphingobacteriales</taxon>
        <taxon>Sphingobacteriaceae</taxon>
        <taxon>Mucilaginibacter</taxon>
    </lineage>
</organism>
<dbReference type="Gene3D" id="3.10.180.10">
    <property type="entry name" value="2,3-Dihydroxybiphenyl 1,2-Dioxygenase, domain 1"/>
    <property type="match status" value="1"/>
</dbReference>
<dbReference type="EMBL" id="MPPL01000001">
    <property type="protein sequence ID" value="OKS85077.1"/>
    <property type="molecule type" value="Genomic_DNA"/>
</dbReference>
<keyword evidence="2" id="KW-1185">Reference proteome</keyword>
<comment type="caution">
    <text evidence="1">The sequence shown here is derived from an EMBL/GenBank/DDBJ whole genome shotgun (WGS) entry which is preliminary data.</text>
</comment>
<reference evidence="1 2" key="1">
    <citation type="submission" date="2016-11" db="EMBL/GenBank/DDBJ databases">
        <title>Whole Genome Sequencing of Mucilaginibacter polytrichastri RG4-7(T) isolated from the moss sample.</title>
        <authorList>
            <person name="Li Y."/>
        </authorList>
    </citation>
    <scope>NUCLEOTIDE SEQUENCE [LARGE SCALE GENOMIC DNA]</scope>
    <source>
        <strain evidence="1 2">RG4-7</strain>
    </source>
</reference>
<accession>A0A1Q5ZTJ3</accession>
<dbReference type="AlphaFoldDB" id="A0A1Q5ZTJ3"/>
<proteinExistence type="predicted"/>
<name>A0A1Q5ZTJ3_9SPHI</name>
<dbReference type="SUPFAM" id="SSF54593">
    <property type="entry name" value="Glyoxalase/Bleomycin resistance protein/Dihydroxybiphenyl dioxygenase"/>
    <property type="match status" value="1"/>
</dbReference>
<protein>
    <recommendedName>
        <fullName evidence="3">VOC domain-containing protein</fullName>
    </recommendedName>
</protein>
<evidence type="ECO:0000313" key="1">
    <source>
        <dbReference type="EMBL" id="OKS85077.1"/>
    </source>
</evidence>
<dbReference type="Proteomes" id="UP000186720">
    <property type="component" value="Unassembled WGS sequence"/>
</dbReference>
<evidence type="ECO:0008006" key="3">
    <source>
        <dbReference type="Google" id="ProtNLM"/>
    </source>
</evidence>
<gene>
    <name evidence="1" type="ORF">RG47T_0516</name>
</gene>
<dbReference type="STRING" id="1302689.RG47T_0516"/>
<dbReference type="InterPro" id="IPR029068">
    <property type="entry name" value="Glyas_Bleomycin-R_OHBP_Dase"/>
</dbReference>
<evidence type="ECO:0000313" key="2">
    <source>
        <dbReference type="Proteomes" id="UP000186720"/>
    </source>
</evidence>
<sequence>MKQIITDMDLEIISLRTFIGSKDFSISKSFYTDLGFQEITLSASLSLFRRNEFSFYLKDAYVEDWLNNTMLFIEVKDVAECFEWLTSLQLHKNYPGVKLIPIKKNDWGDECFVLDPAGALLHFGQFR</sequence>